<dbReference type="GO" id="GO:0051604">
    <property type="term" value="P:protein maturation"/>
    <property type="evidence" value="ECO:0007669"/>
    <property type="project" value="UniProtKB-UniRule"/>
</dbReference>
<evidence type="ECO:0000259" key="6">
    <source>
        <dbReference type="Pfam" id="PF12460"/>
    </source>
</evidence>
<proteinExistence type="inferred from homology"/>
<dbReference type="Pfam" id="PF14500">
    <property type="entry name" value="MMS19_N"/>
    <property type="match status" value="1"/>
</dbReference>
<dbReference type="EMBL" id="JANAVB010006999">
    <property type="protein sequence ID" value="KAJ6843749.1"/>
    <property type="molecule type" value="Genomic_DNA"/>
</dbReference>
<dbReference type="InterPro" id="IPR029240">
    <property type="entry name" value="MMS19_N"/>
</dbReference>
<feature type="domain" description="MMS19 C-terminal" evidence="6">
    <location>
        <begin position="788"/>
        <end position="1117"/>
    </location>
</feature>
<dbReference type="GO" id="GO:0097361">
    <property type="term" value="C:cytosolic [4Fe-4S] assembly targeting complex"/>
    <property type="evidence" value="ECO:0007669"/>
    <property type="project" value="UniProtKB-UniRule"/>
</dbReference>
<reference evidence="8" key="2">
    <citation type="submission" date="2023-04" db="EMBL/GenBank/DDBJ databases">
        <authorList>
            <person name="Bruccoleri R.E."/>
            <person name="Oakeley E.J."/>
            <person name="Faust A.-M."/>
            <person name="Dessus-Babus S."/>
            <person name="Altorfer M."/>
            <person name="Burckhardt D."/>
            <person name="Oertli M."/>
            <person name="Naumann U."/>
            <person name="Petersen F."/>
            <person name="Wong J."/>
        </authorList>
    </citation>
    <scope>NUCLEOTIDE SEQUENCE</scope>
    <source>
        <strain evidence="8">GSM-AAB239-AS_SAM_17_03QT</strain>
        <tissue evidence="8">Leaf</tissue>
    </source>
</reference>
<dbReference type="InterPro" id="IPR011989">
    <property type="entry name" value="ARM-like"/>
</dbReference>
<dbReference type="GO" id="GO:0016226">
    <property type="term" value="P:iron-sulfur cluster assembly"/>
    <property type="evidence" value="ECO:0007669"/>
    <property type="project" value="UniProtKB-UniRule"/>
</dbReference>
<dbReference type="PANTHER" id="PTHR12891:SF0">
    <property type="entry name" value="MMS19 NUCLEOTIDE EXCISION REPAIR PROTEIN HOMOLOG"/>
    <property type="match status" value="1"/>
</dbReference>
<sequence length="1168" mass="128373">MANSPTPNSWIAHVEAFVDVSRPPNQQSAGVDAIAALVKKDLLTLETLVREMELYLTTTDNVIRARGILLLAEVLGHLTLKPLSISTVSSLAGFFTSRLADWQTLRGALVGCLALLRRKSTVGMVVNTDVKALAESYLINVQVRSLAVHDRKLCFEVLLCLMDAYPDTVMTLGDDFIYGICDAIEEETDPRCLMLTFCLVETLMRTFQDPSCSVASFAGDIFDILGRYFPIYFTHPRSDDFEVKRDDLSRALMNAYCSSPLFEPFVIPLLLDKLSSSVPLAKLDSLKYLTNCIIQYGAGKMVKHAKAIWVALKDVIFNFSTKGNVSSMISESTGDMVSQEGQIVKEALICLQTMISQLNFPGGDSFINLILDDHDISTNFESLSSGRSYSETSIENLHRLSALGAILSIASKVSTDCCSRVFQKLFPRLMNLLGVPISSSSNACFMEKKMSNDLNFGALYLCTELLASCQELTTTVQDLSQRVEDSWWSLLNNSSGPLTYILKSSLVNLGSFGGTVREHASYAVKGLQVLATFPGDCSPISDAIYEDILAVLVSIITGNHDDTFLWNLSLKSLAQIGLYIEKVHDSKKGSSYKKIVVETIVSLLSLDDSTISLAQKLEALSEIGVTGPEYMSMVIDGIEEAIISNFSKACVDGNLRSAEILVPLLECYSNRVLPWCHKSGRIEQVAMQFAVNIWNLMETSGAFGICLERKGLLDSSMMAMKCAVAHCTEGQGHIVQKAYNIVLSTISSPLEPLFYPSSKLDGLQFIPDASGLSCIDTKMPVTRPLSQVLGASFSCKDEWLVSLFASVVTALRPLTPLPDVHTLIKLFVANLLRGHIPAAQALASIINKWPADGKIEVPSTCKLDEVIGLILESIYAVLFSSPLKQCNFEKDLSCICPSSLQMHAIDGLAWVGKGLLLRGHERLKEIAMVLMKCILPSQNNVVTSEHPNESGNSQDRHLPAAKSAANAFHILMSDSEVCLTKKFHSKIRPLYKQRFFSSMLPVLLSSITNCNSPNTRYVLYRAFGHVISGTPLAAVVADSKKVLLPLLDGLSVLSSDLLNKEMTYSLLLVLSGILMDENGKETVMENVHIIISHLIRLISYPHSMLVRETAIQCLVAMSALPHSKIYPMRPQVLRALSNSLDDRKRAVRQEAVRCRQAWASIASRSLHF</sequence>
<evidence type="ECO:0000256" key="3">
    <source>
        <dbReference type="ARBA" id="ARBA00022737"/>
    </source>
</evidence>
<dbReference type="InterPro" id="IPR024687">
    <property type="entry name" value="MMS19_C"/>
</dbReference>
<comment type="subcellular location">
    <subcellularLocation>
        <location evidence="1 5">Nucleus</location>
    </subcellularLocation>
</comment>
<dbReference type="SUPFAM" id="SSF48371">
    <property type="entry name" value="ARM repeat"/>
    <property type="match status" value="1"/>
</dbReference>
<evidence type="ECO:0000313" key="8">
    <source>
        <dbReference type="EMBL" id="KAJ6843749.1"/>
    </source>
</evidence>
<dbReference type="InterPro" id="IPR039920">
    <property type="entry name" value="MMS19"/>
</dbReference>
<comment type="caution">
    <text evidence="8">The sequence shown here is derived from an EMBL/GenBank/DDBJ whole genome shotgun (WGS) entry which is preliminary data.</text>
</comment>
<dbReference type="Proteomes" id="UP001140949">
    <property type="component" value="Unassembled WGS sequence"/>
</dbReference>
<keyword evidence="5" id="KW-0234">DNA repair</keyword>
<dbReference type="GO" id="GO:0005634">
    <property type="term" value="C:nucleus"/>
    <property type="evidence" value="ECO:0007669"/>
    <property type="project" value="UniProtKB-SubCell"/>
</dbReference>
<keyword evidence="3" id="KW-0677">Repeat</keyword>
<dbReference type="GO" id="GO:0006281">
    <property type="term" value="P:DNA repair"/>
    <property type="evidence" value="ECO:0007669"/>
    <property type="project" value="UniProtKB-UniRule"/>
</dbReference>
<gene>
    <name evidence="8" type="ORF">M6B38_117675</name>
</gene>
<evidence type="ECO:0000256" key="4">
    <source>
        <dbReference type="ARBA" id="ARBA00023242"/>
    </source>
</evidence>
<accession>A0AAX6HRP1</accession>
<organism evidence="8 9">
    <name type="scientific">Iris pallida</name>
    <name type="common">Sweet iris</name>
    <dbReference type="NCBI Taxonomy" id="29817"/>
    <lineage>
        <taxon>Eukaryota</taxon>
        <taxon>Viridiplantae</taxon>
        <taxon>Streptophyta</taxon>
        <taxon>Embryophyta</taxon>
        <taxon>Tracheophyta</taxon>
        <taxon>Spermatophyta</taxon>
        <taxon>Magnoliopsida</taxon>
        <taxon>Liliopsida</taxon>
        <taxon>Asparagales</taxon>
        <taxon>Iridaceae</taxon>
        <taxon>Iridoideae</taxon>
        <taxon>Irideae</taxon>
        <taxon>Iris</taxon>
    </lineage>
</organism>
<name>A0AAX6HRP1_IRIPA</name>
<comment type="similarity">
    <text evidence="2 5">Belongs to the MET18/MMS19 family.</text>
</comment>
<evidence type="ECO:0000313" key="9">
    <source>
        <dbReference type="Proteomes" id="UP001140949"/>
    </source>
</evidence>
<evidence type="ECO:0000256" key="5">
    <source>
        <dbReference type="RuleBase" id="RU367072"/>
    </source>
</evidence>
<keyword evidence="9" id="KW-1185">Reference proteome</keyword>
<dbReference type="Gene3D" id="1.25.10.10">
    <property type="entry name" value="Leucine-rich Repeat Variant"/>
    <property type="match status" value="1"/>
</dbReference>
<protein>
    <recommendedName>
        <fullName evidence="5">MMS19 nucleotide excision repair protein</fullName>
    </recommendedName>
</protein>
<feature type="domain" description="MMS19 N-terminal" evidence="7">
    <location>
        <begin position="49"/>
        <end position="318"/>
    </location>
</feature>
<dbReference type="PANTHER" id="PTHR12891">
    <property type="entry name" value="DNA REPAIR/TRANSCRIPTION PROTEIN MET18/MMS19"/>
    <property type="match status" value="1"/>
</dbReference>
<evidence type="ECO:0000256" key="1">
    <source>
        <dbReference type="ARBA" id="ARBA00004123"/>
    </source>
</evidence>
<evidence type="ECO:0000256" key="2">
    <source>
        <dbReference type="ARBA" id="ARBA00009340"/>
    </source>
</evidence>
<dbReference type="AlphaFoldDB" id="A0AAX6HRP1"/>
<evidence type="ECO:0000259" key="7">
    <source>
        <dbReference type="Pfam" id="PF14500"/>
    </source>
</evidence>
<keyword evidence="4 5" id="KW-0539">Nucleus</keyword>
<dbReference type="Pfam" id="PF12460">
    <property type="entry name" value="MMS19_C"/>
    <property type="match status" value="1"/>
</dbReference>
<comment type="function">
    <text evidence="5">Key component of the cytosolic iron-sulfur protein assembly (CIA) complex, a multiprotein complex that mediates the incorporation of iron-sulfur cluster into apoproteins specifically involved in DNA metabolism and genomic integrity. In the CIA complex, MMS19 acts as an adapter between early-acting CIA components and a subset of cellular target iron-sulfur proteins.</text>
</comment>
<dbReference type="InterPro" id="IPR016024">
    <property type="entry name" value="ARM-type_fold"/>
</dbReference>
<reference evidence="8" key="1">
    <citation type="journal article" date="2023" name="GigaByte">
        <title>Genome assembly of the bearded iris, Iris pallida Lam.</title>
        <authorList>
            <person name="Bruccoleri R.E."/>
            <person name="Oakeley E.J."/>
            <person name="Faust A.M.E."/>
            <person name="Altorfer M."/>
            <person name="Dessus-Babus S."/>
            <person name="Burckhardt D."/>
            <person name="Oertli M."/>
            <person name="Naumann U."/>
            <person name="Petersen F."/>
            <person name="Wong J."/>
        </authorList>
    </citation>
    <scope>NUCLEOTIDE SEQUENCE</scope>
    <source>
        <strain evidence="8">GSM-AAB239-AS_SAM_17_03QT</strain>
    </source>
</reference>
<keyword evidence="5" id="KW-0227">DNA damage</keyword>